<evidence type="ECO:0008006" key="7">
    <source>
        <dbReference type="Google" id="ProtNLM"/>
    </source>
</evidence>
<dbReference type="PANTHER" id="PTHR38100">
    <property type="entry name" value="HIGH FREQUENCY LYSOGENIZATION PROTEIN HFLD"/>
    <property type="match status" value="1"/>
</dbReference>
<evidence type="ECO:0000313" key="5">
    <source>
        <dbReference type="EMBL" id="KRO80076.1"/>
    </source>
</evidence>
<dbReference type="Gene3D" id="1.10.3890.10">
    <property type="entry name" value="HflD-like"/>
    <property type="match status" value="1"/>
</dbReference>
<name>A0A0R2SYE5_9GAMM</name>
<dbReference type="EMBL" id="LIBE01000312">
    <property type="protein sequence ID" value="KRO80076.1"/>
    <property type="molecule type" value="Genomic_DNA"/>
</dbReference>
<evidence type="ECO:0000256" key="4">
    <source>
        <dbReference type="ARBA" id="ARBA00023136"/>
    </source>
</evidence>
<evidence type="ECO:0000256" key="3">
    <source>
        <dbReference type="ARBA" id="ARBA00022490"/>
    </source>
</evidence>
<dbReference type="Proteomes" id="UP000051547">
    <property type="component" value="Unassembled WGS sequence"/>
</dbReference>
<keyword evidence="2" id="KW-1003">Cell membrane</keyword>
<protein>
    <recommendedName>
        <fullName evidence="7">Lysogenization regulator HflD</fullName>
    </recommendedName>
</protein>
<organism evidence="5 6">
    <name type="scientific">OM182 bacterium BACL3 MAG-120920-bin41</name>
    <dbReference type="NCBI Taxonomy" id="1655580"/>
    <lineage>
        <taxon>Bacteria</taxon>
        <taxon>Pseudomonadati</taxon>
        <taxon>Pseudomonadota</taxon>
        <taxon>Gammaproteobacteria</taxon>
        <taxon>OMG group</taxon>
        <taxon>OM182 clade</taxon>
    </lineage>
</organism>
<keyword evidence="4" id="KW-0472">Membrane</keyword>
<dbReference type="InterPro" id="IPR035932">
    <property type="entry name" value="HflD-like_sf"/>
</dbReference>
<dbReference type="Pfam" id="PF04356">
    <property type="entry name" value="DUF489"/>
    <property type="match status" value="1"/>
</dbReference>
<reference evidence="5 6" key="1">
    <citation type="submission" date="2015-10" db="EMBL/GenBank/DDBJ databases">
        <title>Metagenome-Assembled Genomes uncover a global brackish microbiome.</title>
        <authorList>
            <person name="Hugerth L.W."/>
            <person name="Larsson J."/>
            <person name="Alneberg J."/>
            <person name="Lindh M.V."/>
            <person name="Legrand C."/>
            <person name="Pinhassi J."/>
            <person name="Andersson A.F."/>
        </authorList>
    </citation>
    <scope>NUCLEOTIDE SEQUENCE [LARGE SCALE GENOMIC DNA]</scope>
    <source>
        <strain evidence="5">BACL4 MAG-120920-bin41</strain>
    </source>
</reference>
<evidence type="ECO:0000256" key="2">
    <source>
        <dbReference type="ARBA" id="ARBA00022475"/>
    </source>
</evidence>
<gene>
    <name evidence="5" type="ORF">ABR72_01405</name>
</gene>
<dbReference type="AlphaFoldDB" id="A0A0R2SYE5"/>
<dbReference type="SUPFAM" id="SSF101322">
    <property type="entry name" value="YcfC-like"/>
    <property type="match status" value="1"/>
</dbReference>
<comment type="subcellular location">
    <subcellularLocation>
        <location evidence="1">Cytoplasm</location>
    </subcellularLocation>
</comment>
<dbReference type="PANTHER" id="PTHR38100:SF1">
    <property type="entry name" value="HIGH FREQUENCY LYSOGENIZATION PROTEIN HFLD"/>
    <property type="match status" value="1"/>
</dbReference>
<dbReference type="InterPro" id="IPR007451">
    <property type="entry name" value="HflD"/>
</dbReference>
<comment type="caution">
    <text evidence="5">The sequence shown here is derived from an EMBL/GenBank/DDBJ whole genome shotgun (WGS) entry which is preliminary data.</text>
</comment>
<proteinExistence type="predicted"/>
<accession>A0A0R2SYE5</accession>
<feature type="non-terminal residue" evidence="5">
    <location>
        <position position="1"/>
    </location>
</feature>
<dbReference type="GO" id="GO:0005737">
    <property type="term" value="C:cytoplasm"/>
    <property type="evidence" value="ECO:0007669"/>
    <property type="project" value="UniProtKB-SubCell"/>
</dbReference>
<evidence type="ECO:0000313" key="6">
    <source>
        <dbReference type="Proteomes" id="UP000051547"/>
    </source>
</evidence>
<keyword evidence="3" id="KW-0963">Cytoplasm</keyword>
<sequence>SPSYVTGKRMNNEDGSTQNVPLNNWEYRILAISCTLQCAQLIDKIAREGVTDQTTATALQESLFVLNPKTDAEVFPRPSLLVPGLTLVAALSRGGSLRSLQTIVQYAVGMLRLADGVLANKQLASQIRHGIDSIDRNAPEAQGASASHEQTRALAAVYKATLSKFPRPIQIQGSAAMLSNEDNAAAIRALLLAGVRSALFWRQLGGRRWQLLFFRNRLSNTASQLKKQVIRQLH</sequence>
<evidence type="ECO:0000256" key="1">
    <source>
        <dbReference type="ARBA" id="ARBA00004496"/>
    </source>
</evidence>